<dbReference type="GO" id="GO:0005737">
    <property type="term" value="C:cytoplasm"/>
    <property type="evidence" value="ECO:0007669"/>
    <property type="project" value="TreeGrafter"/>
</dbReference>
<reference evidence="3" key="1">
    <citation type="submission" date="2021-02" db="EMBL/GenBank/DDBJ databases">
        <authorList>
            <person name="Dougan E. K."/>
            <person name="Rhodes N."/>
            <person name="Thang M."/>
            <person name="Chan C."/>
        </authorList>
    </citation>
    <scope>NUCLEOTIDE SEQUENCE</scope>
</reference>
<name>A0A812G3F6_9DINO</name>
<dbReference type="Proteomes" id="UP000604046">
    <property type="component" value="Unassembled WGS sequence"/>
</dbReference>
<dbReference type="AlphaFoldDB" id="A0A812G3F6"/>
<comment type="caution">
    <text evidence="3">The sequence shown here is derived from an EMBL/GenBank/DDBJ whole genome shotgun (WGS) entry which is preliminary data.</text>
</comment>
<dbReference type="Gene3D" id="3.90.950.10">
    <property type="match status" value="1"/>
</dbReference>
<accession>A0A812G3F6</accession>
<protein>
    <recommendedName>
        <fullName evidence="5">Non-canonical purine NTP pyrophosphatase</fullName>
    </recommendedName>
</protein>
<evidence type="ECO:0008006" key="5">
    <source>
        <dbReference type="Google" id="ProtNLM"/>
    </source>
</evidence>
<dbReference type="PANTHER" id="PTHR11067:SF9">
    <property type="entry name" value="INOSINE TRIPHOSPHATE PYROPHOSPHATASE"/>
    <property type="match status" value="1"/>
</dbReference>
<gene>
    <name evidence="3" type="ORF">SNAT2548_LOCUS17</name>
</gene>
<comment type="similarity">
    <text evidence="1">Belongs to the HAM1 NTPase family.</text>
</comment>
<dbReference type="InterPro" id="IPR002637">
    <property type="entry name" value="RdgB/HAM1"/>
</dbReference>
<dbReference type="GO" id="GO:0047429">
    <property type="term" value="F:nucleoside triphosphate diphosphatase activity"/>
    <property type="evidence" value="ECO:0007669"/>
    <property type="project" value="InterPro"/>
</dbReference>
<dbReference type="GO" id="GO:0009143">
    <property type="term" value="P:nucleoside triphosphate catabolic process"/>
    <property type="evidence" value="ECO:0007669"/>
    <property type="project" value="InterPro"/>
</dbReference>
<dbReference type="PANTHER" id="PTHR11067">
    <property type="entry name" value="INOSINE TRIPHOSPHATE PYROPHOSPHATASE/HAM1 PROTEIN"/>
    <property type="match status" value="1"/>
</dbReference>
<organism evidence="3 4">
    <name type="scientific">Symbiodinium natans</name>
    <dbReference type="NCBI Taxonomy" id="878477"/>
    <lineage>
        <taxon>Eukaryota</taxon>
        <taxon>Sar</taxon>
        <taxon>Alveolata</taxon>
        <taxon>Dinophyceae</taxon>
        <taxon>Suessiales</taxon>
        <taxon>Symbiodiniaceae</taxon>
        <taxon>Symbiodinium</taxon>
    </lineage>
</organism>
<sequence length="246" mass="26826">MQQHAEQDRKDGPQDGKLCLRFVTTNRGKLDFLRIVLESTLDGVLDSIEMCDVELPEMQADSVAKICTAKAEAAFQLLGGNVVVQDSGFVIEALNGFPGPYTKYVLSTIGVDGILKLMEGQPNRRCGFAACVGFADSDGRIHIFEEPVQYFGNLRESRASTREGSEIGRAWGNESGQLFEVFAPDDAAVAEADGLGPTGPTGPTLAEMSEKQLTTYRQQRHSAFKVFGNWLLEVYGHKSAATLEQD</sequence>
<proteinExistence type="inferred from homology"/>
<dbReference type="SUPFAM" id="SSF52972">
    <property type="entry name" value="ITPase-like"/>
    <property type="match status" value="1"/>
</dbReference>
<keyword evidence="4" id="KW-1185">Reference proteome</keyword>
<evidence type="ECO:0000313" key="4">
    <source>
        <dbReference type="Proteomes" id="UP000604046"/>
    </source>
</evidence>
<dbReference type="EMBL" id="CAJNDS010000001">
    <property type="protein sequence ID" value="CAE6909050.1"/>
    <property type="molecule type" value="Genomic_DNA"/>
</dbReference>
<dbReference type="InterPro" id="IPR029001">
    <property type="entry name" value="ITPase-like_fam"/>
</dbReference>
<dbReference type="Pfam" id="PF01725">
    <property type="entry name" value="Ham1p_like"/>
    <property type="match status" value="1"/>
</dbReference>
<keyword evidence="2" id="KW-0378">Hydrolase</keyword>
<evidence type="ECO:0000256" key="1">
    <source>
        <dbReference type="ARBA" id="ARBA00008023"/>
    </source>
</evidence>
<evidence type="ECO:0000313" key="3">
    <source>
        <dbReference type="EMBL" id="CAE6909050.1"/>
    </source>
</evidence>
<dbReference type="OrthoDB" id="6288734at2759"/>
<evidence type="ECO:0000256" key="2">
    <source>
        <dbReference type="ARBA" id="ARBA00022801"/>
    </source>
</evidence>